<feature type="region of interest" description="Disordered" evidence="1">
    <location>
        <begin position="152"/>
        <end position="224"/>
    </location>
</feature>
<dbReference type="Pfam" id="PF20149">
    <property type="entry name" value="DUF6532"/>
    <property type="match status" value="1"/>
</dbReference>
<feature type="compositionally biased region" description="Acidic residues" evidence="1">
    <location>
        <begin position="621"/>
        <end position="631"/>
    </location>
</feature>
<feature type="compositionally biased region" description="Basic and acidic residues" evidence="1">
    <location>
        <begin position="62"/>
        <end position="85"/>
    </location>
</feature>
<evidence type="ECO:0000256" key="1">
    <source>
        <dbReference type="SAM" id="MobiDB-lite"/>
    </source>
</evidence>
<protein>
    <recommendedName>
        <fullName evidence="2">DUF6532 domain-containing protein</fullName>
    </recommendedName>
</protein>
<dbReference type="AlphaFoldDB" id="A0A067NM97"/>
<feature type="compositionally biased region" description="Polar residues" evidence="1">
    <location>
        <begin position="1"/>
        <end position="12"/>
    </location>
</feature>
<dbReference type="STRING" id="1137138.A0A067NM97"/>
<feature type="region of interest" description="Disordered" evidence="1">
    <location>
        <begin position="1"/>
        <end position="137"/>
    </location>
</feature>
<feature type="compositionally biased region" description="Polar residues" evidence="1">
    <location>
        <begin position="86"/>
        <end position="100"/>
    </location>
</feature>
<dbReference type="InParanoid" id="A0A067NM97"/>
<feature type="region of interest" description="Disordered" evidence="1">
    <location>
        <begin position="616"/>
        <end position="654"/>
    </location>
</feature>
<accession>A0A067NM97</accession>
<evidence type="ECO:0000259" key="2">
    <source>
        <dbReference type="Pfam" id="PF20149"/>
    </source>
</evidence>
<reference evidence="4" key="1">
    <citation type="journal article" date="2014" name="Proc. Natl. Acad. Sci. U.S.A.">
        <title>Extensive sampling of basidiomycete genomes demonstrates inadequacy of the white-rot/brown-rot paradigm for wood decay fungi.</title>
        <authorList>
            <person name="Riley R."/>
            <person name="Salamov A.A."/>
            <person name="Brown D.W."/>
            <person name="Nagy L.G."/>
            <person name="Floudas D."/>
            <person name="Held B.W."/>
            <person name="Levasseur A."/>
            <person name="Lombard V."/>
            <person name="Morin E."/>
            <person name="Otillar R."/>
            <person name="Lindquist E.A."/>
            <person name="Sun H."/>
            <person name="LaButti K.M."/>
            <person name="Schmutz J."/>
            <person name="Jabbour D."/>
            <person name="Luo H."/>
            <person name="Baker S.E."/>
            <person name="Pisabarro A.G."/>
            <person name="Walton J.D."/>
            <person name="Blanchette R.A."/>
            <person name="Henrissat B."/>
            <person name="Martin F."/>
            <person name="Cullen D."/>
            <person name="Hibbett D.S."/>
            <person name="Grigoriev I.V."/>
        </authorList>
    </citation>
    <scope>NUCLEOTIDE SEQUENCE [LARGE SCALE GENOMIC DNA]</scope>
    <source>
        <strain evidence="4">PC15</strain>
    </source>
</reference>
<feature type="compositionally biased region" description="Low complexity" evidence="1">
    <location>
        <begin position="191"/>
        <end position="200"/>
    </location>
</feature>
<sequence>MARVTRSNTAAVSSPPPTKKAKKGKGKAEAQDEDVDDSGVKSKAKMKAQATTAKVKAKKAKKAEQEAKSSEIQKRNADVLSRENSQETGQTSLGKRSISSAPDRVLPKKRKTEEGVPNADEIDGLQDDEASASNTAGDGLAARLRGLAPKNAAKTIYSEDDEPPVEFKSKKPEEDEDEDEEDVDVDEPSDKTSGSGSSSSMEDEESDLDVKSKRRKSKKSQVEEDYDIETVAEDGDDELVGRRRVLKRKRGTGRRKGRRGPKINIEDFKPYPEARRIAIKAREAMRCHICLQEAFPRNINNFIWDLYLDGLEEAELDDGDDDEDIKAMLITYLRGTIDEECREGSCHLVGAWELSVSWPRVFFDGSGSLTTQMAFGKMLQLKAIPKALLALVIAALHHAVNEYRDGYRTEVKFKTNIVRPIYEHYMARLNYVEQKSPNWFKKFQESLWRDIMNISKPGFLHAHDYGEDPADDFDEVDFDALEAGPGRLDRFDCFEGFGGFQGFERFWVFPIFQGFERFWVFPIFGSFLYTLVDEAKINEARVELFLKVITNLQSDDWAMDSPPVDTESGVIVKEIAIGSKPSKPHNKRKRSGKQAKLVNESQPVIQCQIPKAKQVLAKAEEDADENEDEEGHVDPSDLQDAPPTKKQRKLGGRPPNRILDQLAVKCYKVVNPTVNYWRCIGSCGWILSRRSLIRITRHCKDCNKVDHTLRGLASAEALKSSASKRLDNLHATSIADHPEGFSHISTAVNCPVPALNIVEKIAIGGRRKERHLEMDRATVILFCIAGLLTYLISRPEFTNLMRVADPYYNLPTRDTLEYKLIPSEQAYVKNKQMEYLKQQDDLTMSYDGGTSRGKEAFWTVHVSTKADEVFLVDGQEATSESHTAEWIKALAVKTITIIRNTVTFFNHSHGAIAELRRARQHLSIGRGIETIGKTRFGTQA</sequence>
<evidence type="ECO:0000313" key="4">
    <source>
        <dbReference type="Proteomes" id="UP000027073"/>
    </source>
</evidence>
<evidence type="ECO:0000313" key="3">
    <source>
        <dbReference type="EMBL" id="KDQ25222.1"/>
    </source>
</evidence>
<feature type="domain" description="DUF6532" evidence="2">
    <location>
        <begin position="361"/>
        <end position="430"/>
    </location>
</feature>
<organism evidence="3 4">
    <name type="scientific">Pleurotus ostreatus (strain PC15)</name>
    <name type="common">Oyster mushroom</name>
    <dbReference type="NCBI Taxonomy" id="1137138"/>
    <lineage>
        <taxon>Eukaryota</taxon>
        <taxon>Fungi</taxon>
        <taxon>Dikarya</taxon>
        <taxon>Basidiomycota</taxon>
        <taxon>Agaricomycotina</taxon>
        <taxon>Agaricomycetes</taxon>
        <taxon>Agaricomycetidae</taxon>
        <taxon>Agaricales</taxon>
        <taxon>Pleurotineae</taxon>
        <taxon>Pleurotaceae</taxon>
        <taxon>Pleurotus</taxon>
    </lineage>
</organism>
<dbReference type="HOGENOM" id="CLU_312175_0_0_1"/>
<dbReference type="OrthoDB" id="3236755at2759"/>
<feature type="compositionally biased region" description="Acidic residues" evidence="1">
    <location>
        <begin position="120"/>
        <end position="130"/>
    </location>
</feature>
<dbReference type="VEuPathDB" id="FungiDB:PLEOSDRAFT_1084861"/>
<proteinExistence type="predicted"/>
<name>A0A067NM97_PLEO1</name>
<dbReference type="Proteomes" id="UP000027073">
    <property type="component" value="Unassembled WGS sequence"/>
</dbReference>
<dbReference type="InterPro" id="IPR045341">
    <property type="entry name" value="DUF6532"/>
</dbReference>
<feature type="compositionally biased region" description="Acidic residues" evidence="1">
    <location>
        <begin position="174"/>
        <end position="187"/>
    </location>
</feature>
<dbReference type="EMBL" id="KL198010">
    <property type="protein sequence ID" value="KDQ25222.1"/>
    <property type="molecule type" value="Genomic_DNA"/>
</dbReference>
<gene>
    <name evidence="3" type="ORF">PLEOSDRAFT_1084861</name>
</gene>